<proteinExistence type="predicted"/>
<dbReference type="PANTHER" id="PTHR12560">
    <property type="entry name" value="LONGEVITY ASSURANCE FACTOR 1 LAG1"/>
    <property type="match status" value="1"/>
</dbReference>
<feature type="transmembrane region" description="Helical" evidence="6">
    <location>
        <begin position="370"/>
        <end position="389"/>
    </location>
</feature>
<dbReference type="GO" id="GO:0050291">
    <property type="term" value="F:sphingosine N-acyltransferase activity"/>
    <property type="evidence" value="ECO:0007669"/>
    <property type="project" value="InterPro"/>
</dbReference>
<feature type="transmembrane region" description="Helical" evidence="6">
    <location>
        <begin position="244"/>
        <end position="264"/>
    </location>
</feature>
<comment type="subcellular location">
    <subcellularLocation>
        <location evidence="1">Membrane</location>
        <topology evidence="1">Multi-pass membrane protein</topology>
    </subcellularLocation>
</comment>
<dbReference type="EMBL" id="CAADRA010007038">
    <property type="protein sequence ID" value="VFT98619.1"/>
    <property type="molecule type" value="Genomic_DNA"/>
</dbReference>
<keyword evidence="10" id="KW-1185">Reference proteome</keyword>
<evidence type="ECO:0000256" key="2">
    <source>
        <dbReference type="ARBA" id="ARBA00022692"/>
    </source>
</evidence>
<evidence type="ECO:0000256" key="4">
    <source>
        <dbReference type="ARBA" id="ARBA00023136"/>
    </source>
</evidence>
<dbReference type="Proteomes" id="UP000332933">
    <property type="component" value="Unassembled WGS sequence"/>
</dbReference>
<reference evidence="9 10" key="1">
    <citation type="submission" date="2019-03" db="EMBL/GenBank/DDBJ databases">
        <authorList>
            <person name="Gaulin E."/>
            <person name="Dumas B."/>
        </authorList>
    </citation>
    <scope>NUCLEOTIDE SEQUENCE [LARGE SCALE GENOMIC DNA]</scope>
    <source>
        <strain evidence="9">CBS 568.67</strain>
    </source>
</reference>
<evidence type="ECO:0000313" key="10">
    <source>
        <dbReference type="Proteomes" id="UP000332933"/>
    </source>
</evidence>
<evidence type="ECO:0000313" key="9">
    <source>
        <dbReference type="EMBL" id="VFT98619.1"/>
    </source>
</evidence>
<feature type="transmembrane region" description="Helical" evidence="6">
    <location>
        <begin position="478"/>
        <end position="502"/>
    </location>
</feature>
<accession>A0A485LKY5</accession>
<dbReference type="Pfam" id="PF03798">
    <property type="entry name" value="TRAM_LAG1_CLN8"/>
    <property type="match status" value="1"/>
</dbReference>
<feature type="transmembrane region" description="Helical" evidence="6">
    <location>
        <begin position="218"/>
        <end position="238"/>
    </location>
</feature>
<dbReference type="OrthoDB" id="537032at2759"/>
<dbReference type="InterPro" id="IPR016439">
    <property type="entry name" value="Lag1/Lac1-like"/>
</dbReference>
<evidence type="ECO:0000256" key="1">
    <source>
        <dbReference type="ARBA" id="ARBA00004141"/>
    </source>
</evidence>
<evidence type="ECO:0000256" key="6">
    <source>
        <dbReference type="SAM" id="Phobius"/>
    </source>
</evidence>
<keyword evidence="4 5" id="KW-0472">Membrane</keyword>
<dbReference type="InterPro" id="IPR006634">
    <property type="entry name" value="TLC-dom"/>
</dbReference>
<dbReference type="SMART" id="SM00724">
    <property type="entry name" value="TLC"/>
    <property type="match status" value="1"/>
</dbReference>
<dbReference type="AlphaFoldDB" id="A0A485LKY5"/>
<feature type="transmembrane region" description="Helical" evidence="6">
    <location>
        <begin position="28"/>
        <end position="47"/>
    </location>
</feature>
<dbReference type="EMBL" id="VJMH01007012">
    <property type="protein sequence ID" value="KAF0686246.1"/>
    <property type="molecule type" value="Genomic_DNA"/>
</dbReference>
<evidence type="ECO:0000256" key="3">
    <source>
        <dbReference type="ARBA" id="ARBA00022989"/>
    </source>
</evidence>
<protein>
    <submittedName>
        <fullName evidence="9">Aste57867_21951 protein</fullName>
    </submittedName>
</protein>
<dbReference type="GO" id="GO:0046513">
    <property type="term" value="P:ceramide biosynthetic process"/>
    <property type="evidence" value="ECO:0007669"/>
    <property type="project" value="InterPro"/>
</dbReference>
<organism evidence="9 10">
    <name type="scientific">Aphanomyces stellatus</name>
    <dbReference type="NCBI Taxonomy" id="120398"/>
    <lineage>
        <taxon>Eukaryota</taxon>
        <taxon>Sar</taxon>
        <taxon>Stramenopiles</taxon>
        <taxon>Oomycota</taxon>
        <taxon>Saprolegniomycetes</taxon>
        <taxon>Saprolegniales</taxon>
        <taxon>Verrucalvaceae</taxon>
        <taxon>Aphanomyces</taxon>
    </lineage>
</organism>
<evidence type="ECO:0000313" key="8">
    <source>
        <dbReference type="EMBL" id="KAF0686246.1"/>
    </source>
</evidence>
<gene>
    <name evidence="9" type="primary">Aste57867_21951</name>
    <name evidence="8" type="ORF">As57867_021882</name>
    <name evidence="9" type="ORF">ASTE57867_21951</name>
</gene>
<keyword evidence="2 5" id="KW-0812">Transmembrane</keyword>
<dbReference type="PROSITE" id="PS50922">
    <property type="entry name" value="TLC"/>
    <property type="match status" value="1"/>
</dbReference>
<sequence length="532" mass="60281">MLVHDASGIALELLKMANYLMLEGARGLYVVEGLFGWVLLGFFYLRIYVFPIWENRAACCLPHEATNLWIWAPSPGPTALLPFVLLLTGPYKLQHLWGFLILCLLYRVVRTRARPTRPNPNDLHSVTAHSLACRSVMSNEHASVSSMEFLKTNSIFRITLTPNRLKATGARIHDTKSKYNHLQLGLGVECFSTKKIHFRIRMSTKQSPAKKVAKPHPLVDSLLVGLIVAECAVILYVFESNLLFLLAVFIAAVAVAVYVTKTVFRVGGRYVSRRFLGHLGDPLKKAMTIRKFTDQSWQLMIHVSMTILELVVIADETWWEDTTTLWNPHHPTCGSPDQKFRTKCLYVAQLAIWIYTAFSCKFLEEIRKDYVVMMSHHIITIGLVTWSFAMDYMPIGVLVLLVHDASDIPLDLLKMANYLKLEDRQGFFVTEILFVLTLARWFHLRIYLFPVKVIASAALESHAACSLPHETREHVGPAYLGAFLTFLGALYVLQVYWVCLLVKILANTVFTKSVHSSAEDDYEGASDDDSDK</sequence>
<dbReference type="GO" id="GO:0016020">
    <property type="term" value="C:membrane"/>
    <property type="evidence" value="ECO:0007669"/>
    <property type="project" value="UniProtKB-SubCell"/>
</dbReference>
<evidence type="ECO:0000259" key="7">
    <source>
        <dbReference type="PROSITE" id="PS50922"/>
    </source>
</evidence>
<dbReference type="GO" id="GO:0005783">
    <property type="term" value="C:endoplasmic reticulum"/>
    <property type="evidence" value="ECO:0007669"/>
    <property type="project" value="TreeGrafter"/>
</dbReference>
<feature type="transmembrane region" description="Helical" evidence="6">
    <location>
        <begin position="93"/>
        <end position="109"/>
    </location>
</feature>
<keyword evidence="3 6" id="KW-1133">Transmembrane helix</keyword>
<evidence type="ECO:0000256" key="5">
    <source>
        <dbReference type="PROSITE-ProRule" id="PRU00205"/>
    </source>
</evidence>
<name>A0A485LKY5_9STRA</name>
<reference evidence="8" key="2">
    <citation type="submission" date="2019-06" db="EMBL/GenBank/DDBJ databases">
        <title>Genomics analysis of Aphanomyces spp. identifies a new class of oomycete effector associated with host adaptation.</title>
        <authorList>
            <person name="Gaulin E."/>
        </authorList>
    </citation>
    <scope>NUCLEOTIDE SEQUENCE</scope>
    <source>
        <strain evidence="8">CBS 578.67</strain>
    </source>
</reference>
<feature type="domain" description="TLC" evidence="7">
    <location>
        <begin position="290"/>
        <end position="510"/>
    </location>
</feature>
<feature type="transmembrane region" description="Helical" evidence="6">
    <location>
        <begin position="68"/>
        <end position="87"/>
    </location>
</feature>
<dbReference type="PANTHER" id="PTHR12560:SF67">
    <property type="entry name" value="TLC DOMAIN-CONTAINING PROTEIN"/>
    <property type="match status" value="1"/>
</dbReference>